<dbReference type="Proteomes" id="UP000295008">
    <property type="component" value="Unassembled WGS sequence"/>
</dbReference>
<evidence type="ECO:0000259" key="3">
    <source>
        <dbReference type="Pfam" id="PF16538"/>
    </source>
</evidence>
<dbReference type="AlphaFoldDB" id="A0A4R1S260"/>
<feature type="signal peptide" evidence="2">
    <location>
        <begin position="1"/>
        <end position="23"/>
    </location>
</feature>
<evidence type="ECO:0000256" key="2">
    <source>
        <dbReference type="SAM" id="SignalP"/>
    </source>
</evidence>
<proteinExistence type="predicted"/>
<feature type="domain" description="Flagellar assembly protein T C-terminal" evidence="3">
    <location>
        <begin position="203"/>
        <end position="281"/>
    </location>
</feature>
<evidence type="ECO:0000313" key="4">
    <source>
        <dbReference type="EMBL" id="TCL72402.1"/>
    </source>
</evidence>
<dbReference type="InterPro" id="IPR038165">
    <property type="entry name" value="FlgT_C_sf"/>
</dbReference>
<evidence type="ECO:0000313" key="5">
    <source>
        <dbReference type="Proteomes" id="UP000295008"/>
    </source>
</evidence>
<protein>
    <submittedName>
        <fullName evidence="4">Flagellar assembly T-like protein</fullName>
    </submittedName>
</protein>
<keyword evidence="4" id="KW-0966">Cell projection</keyword>
<feature type="compositionally biased region" description="Low complexity" evidence="1">
    <location>
        <begin position="164"/>
        <end position="188"/>
    </location>
</feature>
<feature type="chain" id="PRO_5020546788" evidence="2">
    <location>
        <begin position="24"/>
        <end position="287"/>
    </location>
</feature>
<sequence length="287" mass="30526">MKKMLSVWMLGLFLAFFSGSALGDSINHDAFHVLNRTVKVISRAQYAARTGQLYRGLSLTVTHQRRAQDLYGKGFYEEAIYHSLRARKLAIGVIDLNRIYLEKDLADLDEVEKIYEAKRPNDSSLDKKVKGKSVSNNDEAALDALIKPVAESTLPAQPAPQPQAAPDKTPAKAAAPATPVTPPAAATPAPAAGLKGMVAYVEGNMVVINLGANTGVQTGMVFVVDHVKAVVKDPANGEVIDQITVPIAELKVTAVKEKATTCVVTATLAPEFSIAVGDSVAQRPAAN</sequence>
<name>A0A4R1S260_HYDET</name>
<organism evidence="4 5">
    <name type="scientific">Hydrogenispora ethanolica</name>
    <dbReference type="NCBI Taxonomy" id="1082276"/>
    <lineage>
        <taxon>Bacteria</taxon>
        <taxon>Bacillati</taxon>
        <taxon>Bacillota</taxon>
        <taxon>Hydrogenispora</taxon>
    </lineage>
</organism>
<dbReference type="InterPro" id="IPR032388">
    <property type="entry name" value="FlgT_C"/>
</dbReference>
<evidence type="ECO:0000256" key="1">
    <source>
        <dbReference type="SAM" id="MobiDB-lite"/>
    </source>
</evidence>
<keyword evidence="4" id="KW-0282">Flagellum</keyword>
<reference evidence="4 5" key="1">
    <citation type="submission" date="2019-03" db="EMBL/GenBank/DDBJ databases">
        <title>Genomic Encyclopedia of Type Strains, Phase IV (KMG-IV): sequencing the most valuable type-strain genomes for metagenomic binning, comparative biology and taxonomic classification.</title>
        <authorList>
            <person name="Goeker M."/>
        </authorList>
    </citation>
    <scope>NUCLEOTIDE SEQUENCE [LARGE SCALE GENOMIC DNA]</scope>
    <source>
        <strain evidence="4 5">LX-B</strain>
    </source>
</reference>
<gene>
    <name evidence="4" type="ORF">EDC14_1006112</name>
</gene>
<comment type="caution">
    <text evidence="4">The sequence shown here is derived from an EMBL/GenBank/DDBJ whole genome shotgun (WGS) entry which is preliminary data.</text>
</comment>
<keyword evidence="5" id="KW-1185">Reference proteome</keyword>
<dbReference type="EMBL" id="SLUN01000006">
    <property type="protein sequence ID" value="TCL72402.1"/>
    <property type="molecule type" value="Genomic_DNA"/>
</dbReference>
<dbReference type="Pfam" id="PF16538">
    <property type="entry name" value="FlgT_C"/>
    <property type="match status" value="1"/>
</dbReference>
<keyword evidence="4" id="KW-0969">Cilium</keyword>
<keyword evidence="2" id="KW-0732">Signal</keyword>
<dbReference type="Gene3D" id="2.40.10.410">
    <property type="entry name" value="FlgT, C-terminal domain"/>
    <property type="match status" value="1"/>
</dbReference>
<feature type="region of interest" description="Disordered" evidence="1">
    <location>
        <begin position="154"/>
        <end position="188"/>
    </location>
</feature>
<accession>A0A4R1S260</accession>
<dbReference type="RefSeq" id="WP_132013612.1">
    <property type="nucleotide sequence ID" value="NZ_SLUN01000006.1"/>
</dbReference>